<dbReference type="AlphaFoldDB" id="A0A1G7JDB8"/>
<gene>
    <name evidence="4" type="ORF">SAMN04488542_107116</name>
</gene>
<dbReference type="InterPro" id="IPR028349">
    <property type="entry name" value="PafC-like"/>
</dbReference>
<dbReference type="InterPro" id="IPR026881">
    <property type="entry name" value="WYL_dom"/>
</dbReference>
<evidence type="ECO:0000256" key="1">
    <source>
        <dbReference type="ARBA" id="ARBA00023015"/>
    </source>
</evidence>
<dbReference type="Pfam" id="PF08279">
    <property type="entry name" value="HTH_11"/>
    <property type="match status" value="1"/>
</dbReference>
<dbReference type="InterPro" id="IPR001034">
    <property type="entry name" value="DeoR_HTH"/>
</dbReference>
<keyword evidence="5" id="KW-1185">Reference proteome</keyword>
<dbReference type="STRING" id="670482.SAMN04488542_107116"/>
<evidence type="ECO:0000313" key="4">
    <source>
        <dbReference type="EMBL" id="SDF22883.1"/>
    </source>
</evidence>
<keyword evidence="2" id="KW-0804">Transcription</keyword>
<protein>
    <submittedName>
        <fullName evidence="4">Predicted DNA-binding transcriptional regulator YafY, contains an HTH and WYL domains</fullName>
    </submittedName>
</protein>
<dbReference type="PROSITE" id="PS51000">
    <property type="entry name" value="HTH_DEOR_2"/>
    <property type="match status" value="1"/>
</dbReference>
<sequence>MSGLSTRLIKVAENRYFQMVYLLLERGRMTAPELAEHFEVSIRTIYRDIDILSAAGIPVYATQGKGGGISIQDNFILNRSMLSEQEQTQILMALQSINIVEAENADVLLSKLSGVFQKQNVNWIEVDFSDWIKDGKHENTFDTLKTAIFQSKRITFNYFSGKSESINRLVEPLKLAFKNKDWFLYGYCCLREDYRLFKLTRIKDMVITSDSFFRPIPPRIFAEAESYHEEFIPLTLLVEKELAYRVYDNFDSVTEQEDGKLLTTVLLPHNERLYSFVLSFGDKATVVAPVAIREEIMNRIKNLQSKYIT</sequence>
<dbReference type="Gene3D" id="1.10.10.10">
    <property type="entry name" value="Winged helix-like DNA-binding domain superfamily/Winged helix DNA-binding domain"/>
    <property type="match status" value="1"/>
</dbReference>
<dbReference type="SUPFAM" id="SSF46785">
    <property type="entry name" value="Winged helix' DNA-binding domain"/>
    <property type="match status" value="1"/>
</dbReference>
<dbReference type="EMBL" id="FNBG01000007">
    <property type="protein sequence ID" value="SDF22883.1"/>
    <property type="molecule type" value="Genomic_DNA"/>
</dbReference>
<name>A0A1G7JDB8_9BACL</name>
<dbReference type="InterPro" id="IPR013196">
    <property type="entry name" value="HTH_11"/>
</dbReference>
<dbReference type="PROSITE" id="PS52050">
    <property type="entry name" value="WYL"/>
    <property type="match status" value="1"/>
</dbReference>
<dbReference type="PIRSF" id="PIRSF016838">
    <property type="entry name" value="PafC"/>
    <property type="match status" value="1"/>
</dbReference>
<dbReference type="Pfam" id="PF13280">
    <property type="entry name" value="WYL"/>
    <property type="match status" value="1"/>
</dbReference>
<accession>A0A1G7JDB8</accession>
<dbReference type="Proteomes" id="UP000198972">
    <property type="component" value="Unassembled WGS sequence"/>
</dbReference>
<dbReference type="InterPro" id="IPR057727">
    <property type="entry name" value="WCX_dom"/>
</dbReference>
<dbReference type="GO" id="GO:0003700">
    <property type="term" value="F:DNA-binding transcription factor activity"/>
    <property type="evidence" value="ECO:0007669"/>
    <property type="project" value="InterPro"/>
</dbReference>
<dbReference type="InterPro" id="IPR036390">
    <property type="entry name" value="WH_DNA-bd_sf"/>
</dbReference>
<dbReference type="InterPro" id="IPR036388">
    <property type="entry name" value="WH-like_DNA-bd_sf"/>
</dbReference>
<dbReference type="RefSeq" id="WP_245742309.1">
    <property type="nucleotide sequence ID" value="NZ_FNBG01000007.1"/>
</dbReference>
<keyword evidence="1" id="KW-0805">Transcription regulation</keyword>
<proteinExistence type="predicted"/>
<evidence type="ECO:0000259" key="3">
    <source>
        <dbReference type="PROSITE" id="PS51000"/>
    </source>
</evidence>
<evidence type="ECO:0000256" key="2">
    <source>
        <dbReference type="ARBA" id="ARBA00023163"/>
    </source>
</evidence>
<dbReference type="GO" id="GO:0003677">
    <property type="term" value="F:DNA binding"/>
    <property type="evidence" value="ECO:0007669"/>
    <property type="project" value="UniProtKB-KW"/>
</dbReference>
<evidence type="ECO:0000313" key="5">
    <source>
        <dbReference type="Proteomes" id="UP000198972"/>
    </source>
</evidence>
<keyword evidence="4" id="KW-0238">DNA-binding</keyword>
<organism evidence="4 5">
    <name type="scientific">Fontibacillus panacisegetis</name>
    <dbReference type="NCBI Taxonomy" id="670482"/>
    <lineage>
        <taxon>Bacteria</taxon>
        <taxon>Bacillati</taxon>
        <taxon>Bacillota</taxon>
        <taxon>Bacilli</taxon>
        <taxon>Bacillales</taxon>
        <taxon>Paenibacillaceae</taxon>
        <taxon>Fontibacillus</taxon>
    </lineage>
</organism>
<feature type="domain" description="HTH deoR-type" evidence="3">
    <location>
        <begin position="12"/>
        <end position="70"/>
    </location>
</feature>
<dbReference type="PANTHER" id="PTHR34580:SF1">
    <property type="entry name" value="PROTEIN PAFC"/>
    <property type="match status" value="1"/>
</dbReference>
<dbReference type="PANTHER" id="PTHR34580">
    <property type="match status" value="1"/>
</dbReference>
<dbReference type="InterPro" id="IPR051534">
    <property type="entry name" value="CBASS_pafABC_assoc_protein"/>
</dbReference>
<reference evidence="4 5" key="1">
    <citation type="submission" date="2016-10" db="EMBL/GenBank/DDBJ databases">
        <authorList>
            <person name="de Groot N.N."/>
        </authorList>
    </citation>
    <scope>NUCLEOTIDE SEQUENCE [LARGE SCALE GENOMIC DNA]</scope>
    <source>
        <strain evidence="4 5">DSM 28129</strain>
    </source>
</reference>
<dbReference type="Pfam" id="PF25583">
    <property type="entry name" value="WCX"/>
    <property type="match status" value="1"/>
</dbReference>